<accession>A0A6J5LFC0</accession>
<gene>
    <name evidence="1" type="ORF">UFOVP249_17</name>
</gene>
<organism evidence="1">
    <name type="scientific">uncultured Caudovirales phage</name>
    <dbReference type="NCBI Taxonomy" id="2100421"/>
    <lineage>
        <taxon>Viruses</taxon>
        <taxon>Duplodnaviria</taxon>
        <taxon>Heunggongvirae</taxon>
        <taxon>Uroviricota</taxon>
        <taxon>Caudoviricetes</taxon>
        <taxon>Peduoviridae</taxon>
        <taxon>Maltschvirus</taxon>
        <taxon>Maltschvirus maltsch</taxon>
    </lineage>
</organism>
<reference evidence="1" key="1">
    <citation type="submission" date="2020-04" db="EMBL/GenBank/DDBJ databases">
        <authorList>
            <person name="Chiriac C."/>
            <person name="Salcher M."/>
            <person name="Ghai R."/>
            <person name="Kavagutti S V."/>
        </authorList>
    </citation>
    <scope>NUCLEOTIDE SEQUENCE</scope>
</reference>
<evidence type="ECO:0000313" key="1">
    <source>
        <dbReference type="EMBL" id="CAB4132765.1"/>
    </source>
</evidence>
<proteinExistence type="predicted"/>
<sequence>MTFKVGDRVVCVAPCGPLIQNGVYKIRQSENHQEHIRLQGLEATFHRSRFMLLTEAVSATDPLPIQPNKIVLNEKAKRLPSSPPSFEKSRLWTNIVGDIPPAQRPALFENLLAKWEAGKISLNAHDLDEAFVWRDQPEGQEAWCSLNAFLEYGADASEVPWSKFW</sequence>
<name>A0A6J5LFC0_9CAUD</name>
<dbReference type="EMBL" id="LR796268">
    <property type="protein sequence ID" value="CAB4132765.1"/>
    <property type="molecule type" value="Genomic_DNA"/>
</dbReference>
<protein>
    <submittedName>
        <fullName evidence="1">Uncharacterized protein</fullName>
    </submittedName>
</protein>